<dbReference type="InterPro" id="IPR015422">
    <property type="entry name" value="PyrdxlP-dep_Trfase_small"/>
</dbReference>
<gene>
    <name evidence="9" type="ORF">HTY61_07800</name>
</gene>
<dbReference type="Gene3D" id="3.40.640.10">
    <property type="entry name" value="Type I PLP-dependent aspartate aminotransferase-like (Major domain)"/>
    <property type="match status" value="1"/>
</dbReference>
<sequence length="396" mass="42648">MNVFAASLDGFALRREAVEAPPSGIVAVVDHARTREGVIPLWVGEGDRPTPEFIARPAAEAMLGGETFYTWQQGIPELREALARYYRRQFGIESGLADYVVTGSGMQAIQLSLQAVAGAGDECVYLAPAWPNIAAAVEIAGGRAVPVGLDFGADGWTLDLARLEAAITPRTKALFVNTPSNPTGWAASRETLAAILDIARRHGIWIIADEIYALFWYGDGHRAPSFLDVAREDDRILYVNSFSKNWAMTGWRVGWIKAPAALMPMFENLVQYSTSGVPQFLQRGAVAALDQGDGFIASQRERAGTALSVVLDGLRSTGRVRVARPQGAFYLFFAVDGISDTMAEAKRIVDETGVGLAPGSAFGPAGEGYFRLCFNRDLGQVGTAVGRLAEYIGRRG</sequence>
<feature type="domain" description="Aminotransferase class I/classII large" evidence="8">
    <location>
        <begin position="39"/>
        <end position="388"/>
    </location>
</feature>
<keyword evidence="10" id="KW-1185">Reference proteome</keyword>
<evidence type="ECO:0000256" key="6">
    <source>
        <dbReference type="ARBA" id="ARBA00049185"/>
    </source>
</evidence>
<evidence type="ECO:0000256" key="5">
    <source>
        <dbReference type="ARBA" id="ARBA00022898"/>
    </source>
</evidence>
<dbReference type="InterPro" id="IPR004838">
    <property type="entry name" value="NHTrfase_class1_PyrdxlP-BS"/>
</dbReference>
<name>A0A6N1VBU0_9HYPH</name>
<comment type="catalytic activity">
    <reaction evidence="6">
        <text>L-aspartate + 2-oxoglutarate = oxaloacetate + L-glutamate</text>
        <dbReference type="Rhea" id="RHEA:21824"/>
        <dbReference type="ChEBI" id="CHEBI:16452"/>
        <dbReference type="ChEBI" id="CHEBI:16810"/>
        <dbReference type="ChEBI" id="CHEBI:29985"/>
        <dbReference type="ChEBI" id="CHEBI:29991"/>
        <dbReference type="EC" id="2.6.1.1"/>
    </reaction>
</comment>
<dbReference type="Proteomes" id="UP000509367">
    <property type="component" value="Chromosome"/>
</dbReference>
<dbReference type="PANTHER" id="PTHR46383">
    <property type="entry name" value="ASPARTATE AMINOTRANSFERASE"/>
    <property type="match status" value="1"/>
</dbReference>
<dbReference type="InterPro" id="IPR015421">
    <property type="entry name" value="PyrdxlP-dep_Trfase_major"/>
</dbReference>
<dbReference type="InterPro" id="IPR015424">
    <property type="entry name" value="PyrdxlP-dep_Trfase"/>
</dbReference>
<evidence type="ECO:0000256" key="3">
    <source>
        <dbReference type="ARBA" id="ARBA00022576"/>
    </source>
</evidence>
<reference evidence="9 10" key="1">
    <citation type="submission" date="2020-06" db="EMBL/GenBank/DDBJ databases">
        <title>Oricola thermophila sp. nov. isolated from a tidal sediments.</title>
        <authorList>
            <person name="Kwon K.K."/>
            <person name="Yang S.-H."/>
            <person name="Park M.-J."/>
        </authorList>
    </citation>
    <scope>NUCLEOTIDE SEQUENCE [LARGE SCALE GENOMIC DNA]</scope>
    <source>
        <strain evidence="9 10">MEBiC13590</strain>
    </source>
</reference>
<keyword evidence="5" id="KW-0663">Pyridoxal phosphate</keyword>
<proteinExistence type="inferred from homology"/>
<accession>A0A6N1VBU0</accession>
<evidence type="ECO:0000256" key="2">
    <source>
        <dbReference type="ARBA" id="ARBA00007441"/>
    </source>
</evidence>
<dbReference type="PANTHER" id="PTHR46383:SF2">
    <property type="entry name" value="AMINOTRANSFERASE"/>
    <property type="match status" value="1"/>
</dbReference>
<evidence type="ECO:0000313" key="10">
    <source>
        <dbReference type="Proteomes" id="UP000509367"/>
    </source>
</evidence>
<dbReference type="GO" id="GO:0004069">
    <property type="term" value="F:L-aspartate:2-oxoglutarate aminotransferase activity"/>
    <property type="evidence" value="ECO:0007669"/>
    <property type="project" value="UniProtKB-EC"/>
</dbReference>
<comment type="similarity">
    <text evidence="2 7">Belongs to the class-I pyridoxal-phosphate-dependent aminotransferase family.</text>
</comment>
<dbReference type="AlphaFoldDB" id="A0A6N1VBU0"/>
<dbReference type="GO" id="GO:0006520">
    <property type="term" value="P:amino acid metabolic process"/>
    <property type="evidence" value="ECO:0007669"/>
    <property type="project" value="InterPro"/>
</dbReference>
<keyword evidence="3 7" id="KW-0032">Aminotransferase</keyword>
<organism evidence="9 10">
    <name type="scientific">Oricola thermophila</name>
    <dbReference type="NCBI Taxonomy" id="2742145"/>
    <lineage>
        <taxon>Bacteria</taxon>
        <taxon>Pseudomonadati</taxon>
        <taxon>Pseudomonadota</taxon>
        <taxon>Alphaproteobacteria</taxon>
        <taxon>Hyphomicrobiales</taxon>
        <taxon>Ahrensiaceae</taxon>
        <taxon>Oricola</taxon>
    </lineage>
</organism>
<dbReference type="EC" id="2.6.1.-" evidence="7"/>
<dbReference type="CDD" id="cd00609">
    <property type="entry name" value="AAT_like"/>
    <property type="match status" value="1"/>
</dbReference>
<dbReference type="RefSeq" id="WP_175276258.1">
    <property type="nucleotide sequence ID" value="NZ_CP054836.1"/>
</dbReference>
<dbReference type="NCBIfam" id="NF004770">
    <property type="entry name" value="PRK06108.1"/>
    <property type="match status" value="1"/>
</dbReference>
<keyword evidence="4 7" id="KW-0808">Transferase</keyword>
<evidence type="ECO:0000256" key="1">
    <source>
        <dbReference type="ARBA" id="ARBA00001933"/>
    </source>
</evidence>
<dbReference type="SUPFAM" id="SSF53383">
    <property type="entry name" value="PLP-dependent transferases"/>
    <property type="match status" value="1"/>
</dbReference>
<dbReference type="KEGG" id="orm:HTY61_07800"/>
<comment type="cofactor">
    <cofactor evidence="1 7">
        <name>pyridoxal 5'-phosphate</name>
        <dbReference type="ChEBI" id="CHEBI:597326"/>
    </cofactor>
</comment>
<dbReference type="EMBL" id="CP054836">
    <property type="protein sequence ID" value="QKV18364.1"/>
    <property type="molecule type" value="Genomic_DNA"/>
</dbReference>
<dbReference type="Pfam" id="PF00155">
    <property type="entry name" value="Aminotran_1_2"/>
    <property type="match status" value="1"/>
</dbReference>
<protein>
    <recommendedName>
        <fullName evidence="7">Aminotransferase</fullName>
        <ecNumber evidence="7">2.6.1.-</ecNumber>
    </recommendedName>
</protein>
<evidence type="ECO:0000256" key="7">
    <source>
        <dbReference type="RuleBase" id="RU000481"/>
    </source>
</evidence>
<evidence type="ECO:0000313" key="9">
    <source>
        <dbReference type="EMBL" id="QKV18364.1"/>
    </source>
</evidence>
<dbReference type="PROSITE" id="PS00105">
    <property type="entry name" value="AA_TRANSFER_CLASS_1"/>
    <property type="match status" value="1"/>
</dbReference>
<evidence type="ECO:0000256" key="4">
    <source>
        <dbReference type="ARBA" id="ARBA00022679"/>
    </source>
</evidence>
<dbReference type="InterPro" id="IPR004839">
    <property type="entry name" value="Aminotransferase_I/II_large"/>
</dbReference>
<evidence type="ECO:0000259" key="8">
    <source>
        <dbReference type="Pfam" id="PF00155"/>
    </source>
</evidence>
<dbReference type="Gene3D" id="3.90.1150.10">
    <property type="entry name" value="Aspartate Aminotransferase, domain 1"/>
    <property type="match status" value="1"/>
</dbReference>
<dbReference type="GO" id="GO:0030170">
    <property type="term" value="F:pyridoxal phosphate binding"/>
    <property type="evidence" value="ECO:0007669"/>
    <property type="project" value="InterPro"/>
</dbReference>
<dbReference type="InterPro" id="IPR050596">
    <property type="entry name" value="AspAT/PAT-like"/>
</dbReference>